<dbReference type="EMBL" id="AMQN01000640">
    <property type="status" value="NOT_ANNOTATED_CDS"/>
    <property type="molecule type" value="Genomic_DNA"/>
</dbReference>
<dbReference type="PROSITE" id="PS51257">
    <property type="entry name" value="PROKAR_LIPOPROTEIN"/>
    <property type="match status" value="1"/>
</dbReference>
<evidence type="ECO:0000256" key="2">
    <source>
        <dbReference type="SAM" id="SignalP"/>
    </source>
</evidence>
<evidence type="ECO:0000313" key="3">
    <source>
        <dbReference type="EMBL" id="ELU15420.1"/>
    </source>
</evidence>
<sequence length="143" mass="15677">MDVKVVFFIFFLIGGHLFVGCLTQAQPRCPRLRPAMVRAIRRECAPGLPGFVGPKGDPGPPGPRGPPGQPGTLLCESRRSYSKGPKGVPVGVRGILGYHLRSGRWTETVSEVTKQDRRILPPGRHLRSPRPWSIIHYSYGGEA</sequence>
<keyword evidence="5" id="KW-1185">Reference proteome</keyword>
<reference evidence="5" key="1">
    <citation type="submission" date="2012-12" db="EMBL/GenBank/DDBJ databases">
        <authorList>
            <person name="Hellsten U."/>
            <person name="Grimwood J."/>
            <person name="Chapman J.A."/>
            <person name="Shapiro H."/>
            <person name="Aerts A."/>
            <person name="Otillar R.P."/>
            <person name="Terry A.Y."/>
            <person name="Boore J.L."/>
            <person name="Simakov O."/>
            <person name="Marletaz F."/>
            <person name="Cho S.-J."/>
            <person name="Edsinger-Gonzales E."/>
            <person name="Havlak P."/>
            <person name="Kuo D.-H."/>
            <person name="Larsson T."/>
            <person name="Lv J."/>
            <person name="Arendt D."/>
            <person name="Savage R."/>
            <person name="Osoegawa K."/>
            <person name="de Jong P."/>
            <person name="Lindberg D.R."/>
            <person name="Seaver E.C."/>
            <person name="Weisblat D.A."/>
            <person name="Putnam N.H."/>
            <person name="Grigoriev I.V."/>
            <person name="Rokhsar D.S."/>
        </authorList>
    </citation>
    <scope>NUCLEOTIDE SEQUENCE</scope>
    <source>
        <strain evidence="5">I ESC-2004</strain>
    </source>
</reference>
<feature type="region of interest" description="Disordered" evidence="1">
    <location>
        <begin position="46"/>
        <end position="72"/>
    </location>
</feature>
<reference evidence="3 5" key="2">
    <citation type="journal article" date="2013" name="Nature">
        <title>Insights into bilaterian evolution from three spiralian genomes.</title>
        <authorList>
            <person name="Simakov O."/>
            <person name="Marletaz F."/>
            <person name="Cho S.J."/>
            <person name="Edsinger-Gonzales E."/>
            <person name="Havlak P."/>
            <person name="Hellsten U."/>
            <person name="Kuo D.H."/>
            <person name="Larsson T."/>
            <person name="Lv J."/>
            <person name="Arendt D."/>
            <person name="Savage R."/>
            <person name="Osoegawa K."/>
            <person name="de Jong P."/>
            <person name="Grimwood J."/>
            <person name="Chapman J.A."/>
            <person name="Shapiro H."/>
            <person name="Aerts A."/>
            <person name="Otillar R.P."/>
            <person name="Terry A.Y."/>
            <person name="Boore J.L."/>
            <person name="Grigoriev I.V."/>
            <person name="Lindberg D.R."/>
            <person name="Seaver E.C."/>
            <person name="Weisblat D.A."/>
            <person name="Putnam N.H."/>
            <person name="Rokhsar D.S."/>
        </authorList>
    </citation>
    <scope>NUCLEOTIDE SEQUENCE</scope>
    <source>
        <strain evidence="3 5">I ESC-2004</strain>
    </source>
</reference>
<dbReference type="Proteomes" id="UP000014760">
    <property type="component" value="Unassembled WGS sequence"/>
</dbReference>
<dbReference type="HOGENOM" id="CLU_1808029_0_0_1"/>
<name>R7VI80_CAPTE</name>
<accession>R7VI80</accession>
<evidence type="ECO:0000313" key="4">
    <source>
        <dbReference type="EnsemblMetazoa" id="CapteP203369"/>
    </source>
</evidence>
<proteinExistence type="predicted"/>
<reference evidence="4" key="3">
    <citation type="submission" date="2015-06" db="UniProtKB">
        <authorList>
            <consortium name="EnsemblMetazoa"/>
        </authorList>
    </citation>
    <scope>IDENTIFICATION</scope>
</reference>
<feature type="signal peptide" evidence="2">
    <location>
        <begin position="1"/>
        <end position="23"/>
    </location>
</feature>
<dbReference type="EMBL" id="KB293808">
    <property type="protein sequence ID" value="ELU15420.1"/>
    <property type="molecule type" value="Genomic_DNA"/>
</dbReference>
<gene>
    <name evidence="3" type="ORF">CAPTEDRAFT_203369</name>
</gene>
<protein>
    <submittedName>
        <fullName evidence="3 4">Uncharacterized protein</fullName>
    </submittedName>
</protein>
<feature type="chain" id="PRO_5008789120" evidence="2">
    <location>
        <begin position="24"/>
        <end position="143"/>
    </location>
</feature>
<keyword evidence="2" id="KW-0732">Signal</keyword>
<evidence type="ECO:0000256" key="1">
    <source>
        <dbReference type="SAM" id="MobiDB-lite"/>
    </source>
</evidence>
<feature type="compositionally biased region" description="Pro residues" evidence="1">
    <location>
        <begin position="57"/>
        <end position="69"/>
    </location>
</feature>
<dbReference type="AlphaFoldDB" id="R7VI80"/>
<dbReference type="EnsemblMetazoa" id="CapteT203369">
    <property type="protein sequence ID" value="CapteP203369"/>
    <property type="gene ID" value="CapteG203369"/>
</dbReference>
<evidence type="ECO:0000313" key="5">
    <source>
        <dbReference type="Proteomes" id="UP000014760"/>
    </source>
</evidence>
<organism evidence="3">
    <name type="scientific">Capitella teleta</name>
    <name type="common">Polychaete worm</name>
    <dbReference type="NCBI Taxonomy" id="283909"/>
    <lineage>
        <taxon>Eukaryota</taxon>
        <taxon>Metazoa</taxon>
        <taxon>Spiralia</taxon>
        <taxon>Lophotrochozoa</taxon>
        <taxon>Annelida</taxon>
        <taxon>Polychaeta</taxon>
        <taxon>Sedentaria</taxon>
        <taxon>Scolecida</taxon>
        <taxon>Capitellidae</taxon>
        <taxon>Capitella</taxon>
    </lineage>
</organism>